<comment type="caution">
    <text evidence="5">The sequence shown here is derived from an EMBL/GenBank/DDBJ whole genome shotgun (WGS) entry which is preliminary data.</text>
</comment>
<dbReference type="GO" id="GO:0003677">
    <property type="term" value="F:DNA binding"/>
    <property type="evidence" value="ECO:0007669"/>
    <property type="project" value="UniProtKB-KW"/>
</dbReference>
<accession>A0A9D2LA89</accession>
<organism evidence="5 6">
    <name type="scientific">Candidatus Enterocloster faecavium</name>
    <dbReference type="NCBI Taxonomy" id="2838560"/>
    <lineage>
        <taxon>Bacteria</taxon>
        <taxon>Bacillati</taxon>
        <taxon>Bacillota</taxon>
        <taxon>Clostridia</taxon>
        <taxon>Lachnospirales</taxon>
        <taxon>Lachnospiraceae</taxon>
        <taxon>Enterocloster</taxon>
    </lineage>
</organism>
<proteinExistence type="predicted"/>
<reference evidence="5" key="2">
    <citation type="submission" date="2021-04" db="EMBL/GenBank/DDBJ databases">
        <authorList>
            <person name="Gilroy R."/>
        </authorList>
    </citation>
    <scope>NUCLEOTIDE SEQUENCE</scope>
    <source>
        <strain evidence="5">CHK188-4685</strain>
    </source>
</reference>
<dbReference type="InterPro" id="IPR036955">
    <property type="entry name" value="AP2/ERF_dom_sf"/>
</dbReference>
<name>A0A9D2LA89_9FIRM</name>
<dbReference type="InterPro" id="IPR001471">
    <property type="entry name" value="AP2/ERF_dom"/>
</dbReference>
<keyword evidence="2" id="KW-0238">DNA-binding</keyword>
<evidence type="ECO:0000313" key="5">
    <source>
        <dbReference type="EMBL" id="HJB08665.1"/>
    </source>
</evidence>
<evidence type="ECO:0000256" key="2">
    <source>
        <dbReference type="ARBA" id="ARBA00023125"/>
    </source>
</evidence>
<evidence type="ECO:0000256" key="1">
    <source>
        <dbReference type="ARBA" id="ARBA00023015"/>
    </source>
</evidence>
<evidence type="ECO:0000259" key="4">
    <source>
        <dbReference type="PROSITE" id="PS51032"/>
    </source>
</evidence>
<sequence>MKEDLTGKKFGRLTAIDSMTRKGGRKRYWLCECDCGKQTVVEESHLKSGHTKSCGCYRRELPRKRQMDFTGRRYGRLLVLGPVVEADGSIQNWECLCDCGKRVICYKENLSSGATKSCGCLQSEQRRKNVKKAIHFVEGTCIERIASRKNCANNTTGHRGVYRRDNNRWRAAIGFQGKLHYLGTFDRYEDAVKARQEAEENLYDAFLDRYRKEQSGELLHKKSERKGG</sequence>
<dbReference type="SUPFAM" id="SSF54171">
    <property type="entry name" value="DNA-binding domain"/>
    <property type="match status" value="1"/>
</dbReference>
<evidence type="ECO:0000256" key="3">
    <source>
        <dbReference type="ARBA" id="ARBA00023163"/>
    </source>
</evidence>
<protein>
    <recommendedName>
        <fullName evidence="4">AP2/ERF domain-containing protein</fullName>
    </recommendedName>
</protein>
<dbReference type="Proteomes" id="UP000886804">
    <property type="component" value="Unassembled WGS sequence"/>
</dbReference>
<dbReference type="InterPro" id="IPR016177">
    <property type="entry name" value="DNA-bd_dom_sf"/>
</dbReference>
<dbReference type="AlphaFoldDB" id="A0A9D2LA89"/>
<dbReference type="PROSITE" id="PS51032">
    <property type="entry name" value="AP2_ERF"/>
    <property type="match status" value="1"/>
</dbReference>
<dbReference type="Gene3D" id="3.30.730.10">
    <property type="entry name" value="AP2/ERF domain"/>
    <property type="match status" value="1"/>
</dbReference>
<dbReference type="EMBL" id="DWYS01000146">
    <property type="protein sequence ID" value="HJB08665.1"/>
    <property type="molecule type" value="Genomic_DNA"/>
</dbReference>
<gene>
    <name evidence="5" type="ORF">H9716_12520</name>
</gene>
<evidence type="ECO:0000313" key="6">
    <source>
        <dbReference type="Proteomes" id="UP000886804"/>
    </source>
</evidence>
<keyword evidence="3" id="KW-0804">Transcription</keyword>
<dbReference type="GO" id="GO:0003700">
    <property type="term" value="F:DNA-binding transcription factor activity"/>
    <property type="evidence" value="ECO:0007669"/>
    <property type="project" value="InterPro"/>
</dbReference>
<feature type="domain" description="AP2/ERF" evidence="4">
    <location>
        <begin position="157"/>
        <end position="198"/>
    </location>
</feature>
<keyword evidence="1" id="KW-0805">Transcription regulation</keyword>
<reference evidence="5" key="1">
    <citation type="journal article" date="2021" name="PeerJ">
        <title>Extensive microbial diversity within the chicken gut microbiome revealed by metagenomics and culture.</title>
        <authorList>
            <person name="Gilroy R."/>
            <person name="Ravi A."/>
            <person name="Getino M."/>
            <person name="Pursley I."/>
            <person name="Horton D.L."/>
            <person name="Alikhan N.F."/>
            <person name="Baker D."/>
            <person name="Gharbi K."/>
            <person name="Hall N."/>
            <person name="Watson M."/>
            <person name="Adriaenssens E.M."/>
            <person name="Foster-Nyarko E."/>
            <person name="Jarju S."/>
            <person name="Secka A."/>
            <person name="Antonio M."/>
            <person name="Oren A."/>
            <person name="Chaudhuri R.R."/>
            <person name="La Ragione R."/>
            <person name="Hildebrand F."/>
            <person name="Pallen M.J."/>
        </authorList>
    </citation>
    <scope>NUCLEOTIDE SEQUENCE</scope>
    <source>
        <strain evidence="5">CHK188-4685</strain>
    </source>
</reference>